<evidence type="ECO:0000313" key="3">
    <source>
        <dbReference type="EMBL" id="CAE0486985.1"/>
    </source>
</evidence>
<dbReference type="InterPro" id="IPR052111">
    <property type="entry name" value="Spermatogenesis_Ciliary_MAP"/>
</dbReference>
<feature type="region of interest" description="Disordered" evidence="1">
    <location>
        <begin position="1"/>
        <end position="31"/>
    </location>
</feature>
<dbReference type="InterPro" id="IPR001715">
    <property type="entry name" value="CH_dom"/>
</dbReference>
<dbReference type="GO" id="GO:0005930">
    <property type="term" value="C:axoneme"/>
    <property type="evidence" value="ECO:0007669"/>
    <property type="project" value="TreeGrafter"/>
</dbReference>
<feature type="region of interest" description="Disordered" evidence="1">
    <location>
        <begin position="161"/>
        <end position="180"/>
    </location>
</feature>
<name>A0A7S3VIG3_DUNTE</name>
<dbReference type="Pfam" id="PF06294">
    <property type="entry name" value="CH_2"/>
    <property type="match status" value="1"/>
</dbReference>
<proteinExistence type="predicted"/>
<evidence type="ECO:0000259" key="2">
    <source>
        <dbReference type="PROSITE" id="PS50021"/>
    </source>
</evidence>
<dbReference type="InterPro" id="IPR036872">
    <property type="entry name" value="CH_dom_sf"/>
</dbReference>
<dbReference type="PANTHER" id="PTHR12509:SF8">
    <property type="entry name" value="SPERMATOGENESIS-ASSOCIATED PROTEIN 4"/>
    <property type="match status" value="1"/>
</dbReference>
<dbReference type="PANTHER" id="PTHR12509">
    <property type="entry name" value="SPERMATOGENESIS-ASSOCIATED 4-RELATED"/>
    <property type="match status" value="1"/>
</dbReference>
<protein>
    <recommendedName>
        <fullName evidence="2">Calponin-homology (CH) domain-containing protein</fullName>
    </recommendedName>
</protein>
<dbReference type="GO" id="GO:0008017">
    <property type="term" value="F:microtubule binding"/>
    <property type="evidence" value="ECO:0007669"/>
    <property type="project" value="TreeGrafter"/>
</dbReference>
<organism evidence="3">
    <name type="scientific">Dunaliella tertiolecta</name>
    <name type="common">Green alga</name>
    <dbReference type="NCBI Taxonomy" id="3047"/>
    <lineage>
        <taxon>Eukaryota</taxon>
        <taxon>Viridiplantae</taxon>
        <taxon>Chlorophyta</taxon>
        <taxon>core chlorophytes</taxon>
        <taxon>Chlorophyceae</taxon>
        <taxon>CS clade</taxon>
        <taxon>Chlamydomonadales</taxon>
        <taxon>Dunaliellaceae</taxon>
        <taxon>Dunaliella</taxon>
    </lineage>
</organism>
<dbReference type="EMBL" id="HBIP01004282">
    <property type="protein sequence ID" value="CAE0486985.1"/>
    <property type="molecule type" value="Transcribed_RNA"/>
</dbReference>
<dbReference type="PROSITE" id="PS50021">
    <property type="entry name" value="CH"/>
    <property type="match status" value="1"/>
</dbReference>
<reference evidence="3" key="1">
    <citation type="submission" date="2021-01" db="EMBL/GenBank/DDBJ databases">
        <authorList>
            <person name="Corre E."/>
            <person name="Pelletier E."/>
            <person name="Niang G."/>
            <person name="Scheremetjew M."/>
            <person name="Finn R."/>
            <person name="Kale V."/>
            <person name="Holt S."/>
            <person name="Cochrane G."/>
            <person name="Meng A."/>
            <person name="Brown T."/>
            <person name="Cohen L."/>
        </authorList>
    </citation>
    <scope>NUCLEOTIDE SEQUENCE</scope>
    <source>
        <strain evidence="3">CCMP1320</strain>
    </source>
</reference>
<feature type="domain" description="Calponin-homology (CH)" evidence="2">
    <location>
        <begin position="34"/>
        <end position="138"/>
    </location>
</feature>
<dbReference type="SUPFAM" id="SSF47576">
    <property type="entry name" value="Calponin-homology domain, CH-domain"/>
    <property type="match status" value="1"/>
</dbReference>
<dbReference type="InterPro" id="IPR010441">
    <property type="entry name" value="CH_2"/>
</dbReference>
<sequence>MLGTTGFSSPGRGRRTPREEDPTIFGYAGSPDTPALNREVFKWVQSLDLSHSLKNVRRDVANGFLVAEILSRYFPQDINMHGFANATSSHYKRDNWNQVIKFCAKQAIPLPIDLVEQTLVGAHGAGEALLESLYEAFTGKKLQRISEPEVLEASQAMPALAPQPIPVKGPGDGGDQAGKMQSIKGNIPAGASIEFGKVKTQPIPGDALKLRSQLSNV</sequence>
<accession>A0A7S3VIG3</accession>
<dbReference type="Gene3D" id="1.10.418.10">
    <property type="entry name" value="Calponin-like domain"/>
    <property type="match status" value="1"/>
</dbReference>
<dbReference type="GO" id="GO:0051493">
    <property type="term" value="P:regulation of cytoskeleton organization"/>
    <property type="evidence" value="ECO:0007669"/>
    <property type="project" value="TreeGrafter"/>
</dbReference>
<evidence type="ECO:0000256" key="1">
    <source>
        <dbReference type="SAM" id="MobiDB-lite"/>
    </source>
</evidence>
<dbReference type="AlphaFoldDB" id="A0A7S3VIG3"/>
<gene>
    <name evidence="3" type="ORF">DTER00134_LOCUS2029</name>
</gene>